<accession>A0ABR8YFZ2</accession>
<keyword evidence="1" id="KW-1133">Transmembrane helix</keyword>
<gene>
    <name evidence="2" type="ORF">H9638_04450</name>
</gene>
<organism evidence="2 3">
    <name type="scientific">Arthrobacter pullicola</name>
    <dbReference type="NCBI Taxonomy" id="2762224"/>
    <lineage>
        <taxon>Bacteria</taxon>
        <taxon>Bacillati</taxon>
        <taxon>Actinomycetota</taxon>
        <taxon>Actinomycetes</taxon>
        <taxon>Micrococcales</taxon>
        <taxon>Micrococcaceae</taxon>
        <taxon>Arthrobacter</taxon>
    </lineage>
</organism>
<keyword evidence="1" id="KW-0812">Transmembrane</keyword>
<protein>
    <submittedName>
        <fullName evidence="2">Uncharacterized protein</fullName>
    </submittedName>
</protein>
<evidence type="ECO:0000313" key="3">
    <source>
        <dbReference type="Proteomes" id="UP000652763"/>
    </source>
</evidence>
<proteinExistence type="predicted"/>
<feature type="transmembrane region" description="Helical" evidence="1">
    <location>
        <begin position="20"/>
        <end position="43"/>
    </location>
</feature>
<name>A0ABR8YFZ2_9MICC</name>
<evidence type="ECO:0000313" key="2">
    <source>
        <dbReference type="EMBL" id="MBD8043058.1"/>
    </source>
</evidence>
<keyword evidence="3" id="KW-1185">Reference proteome</keyword>
<keyword evidence="1" id="KW-0472">Membrane</keyword>
<dbReference type="RefSeq" id="WP_191746003.1">
    <property type="nucleotide sequence ID" value="NZ_JACSQC010000002.1"/>
</dbReference>
<comment type="caution">
    <text evidence="2">The sequence shown here is derived from an EMBL/GenBank/DDBJ whole genome shotgun (WGS) entry which is preliminary data.</text>
</comment>
<sequence length="45" mass="5212">MSATLTRREWRLERSRKQRFTRISYAMIGVVVLAAAVVFTIAVTR</sequence>
<dbReference type="EMBL" id="JACSQC010000002">
    <property type="protein sequence ID" value="MBD8043058.1"/>
    <property type="molecule type" value="Genomic_DNA"/>
</dbReference>
<reference evidence="2 3" key="1">
    <citation type="submission" date="2020-08" db="EMBL/GenBank/DDBJ databases">
        <title>A Genomic Blueprint of the Chicken Gut Microbiome.</title>
        <authorList>
            <person name="Gilroy R."/>
            <person name="Ravi A."/>
            <person name="Getino M."/>
            <person name="Pursley I."/>
            <person name="Horton D.L."/>
            <person name="Alikhan N.-F."/>
            <person name="Baker D."/>
            <person name="Gharbi K."/>
            <person name="Hall N."/>
            <person name="Watson M."/>
            <person name="Adriaenssens E.M."/>
            <person name="Foster-Nyarko E."/>
            <person name="Jarju S."/>
            <person name="Secka A."/>
            <person name="Antonio M."/>
            <person name="Oren A."/>
            <person name="Chaudhuri R."/>
            <person name="La Ragione R.M."/>
            <person name="Hildebrand F."/>
            <person name="Pallen M.J."/>
        </authorList>
    </citation>
    <scope>NUCLEOTIDE SEQUENCE [LARGE SCALE GENOMIC DNA]</scope>
    <source>
        <strain evidence="2 3">Sa2BUA2</strain>
    </source>
</reference>
<dbReference type="Proteomes" id="UP000652763">
    <property type="component" value="Unassembled WGS sequence"/>
</dbReference>
<evidence type="ECO:0000256" key="1">
    <source>
        <dbReference type="SAM" id="Phobius"/>
    </source>
</evidence>